<dbReference type="Proteomes" id="UP001153076">
    <property type="component" value="Unassembled WGS sequence"/>
</dbReference>
<feature type="region of interest" description="Disordered" evidence="1">
    <location>
        <begin position="165"/>
        <end position="191"/>
    </location>
</feature>
<comment type="caution">
    <text evidence="2">The sequence shown here is derived from an EMBL/GenBank/DDBJ whole genome shotgun (WGS) entry which is preliminary data.</text>
</comment>
<feature type="compositionally biased region" description="Low complexity" evidence="1">
    <location>
        <begin position="99"/>
        <end position="122"/>
    </location>
</feature>
<feature type="compositionally biased region" description="Low complexity" evidence="1">
    <location>
        <begin position="129"/>
        <end position="138"/>
    </location>
</feature>
<gene>
    <name evidence="2" type="ORF">Cgig2_028758</name>
</gene>
<proteinExistence type="predicted"/>
<dbReference type="AlphaFoldDB" id="A0A9Q1JQJ8"/>
<keyword evidence="3" id="KW-1185">Reference proteome</keyword>
<organism evidence="2 3">
    <name type="scientific">Carnegiea gigantea</name>
    <dbReference type="NCBI Taxonomy" id="171969"/>
    <lineage>
        <taxon>Eukaryota</taxon>
        <taxon>Viridiplantae</taxon>
        <taxon>Streptophyta</taxon>
        <taxon>Embryophyta</taxon>
        <taxon>Tracheophyta</taxon>
        <taxon>Spermatophyta</taxon>
        <taxon>Magnoliopsida</taxon>
        <taxon>eudicotyledons</taxon>
        <taxon>Gunneridae</taxon>
        <taxon>Pentapetalae</taxon>
        <taxon>Caryophyllales</taxon>
        <taxon>Cactineae</taxon>
        <taxon>Cactaceae</taxon>
        <taxon>Cactoideae</taxon>
        <taxon>Echinocereeae</taxon>
        <taxon>Carnegiea</taxon>
    </lineage>
</organism>
<dbReference type="OrthoDB" id="671678at2759"/>
<accession>A0A9Q1JQJ8</accession>
<sequence>MAMQFAHTTHVLEMVQAISYTVVINYVAKVRLSRRDAMGCMMADPQELRWDIAEAWLLSIDERLRDTQVPRLVKVVYNPQPRPEATRGNPFSAPISPKSVAEAASTSTSSSLRETSSSSSDGSSRHSSSEGASTSPSSHKGPSTPGNLVLKRKGRSLVGPIPEIVAEGPEFPGAPTRSNPQDGSGSHFRNPKVVPTLKRTTLEKEYLLPARYAFVIPEPDAIGSIPYWNEGKPIKNPFREPTAEEKKTARYFHYYVREDDKPRPIPKFMV</sequence>
<feature type="region of interest" description="Disordered" evidence="1">
    <location>
        <begin position="80"/>
        <end position="150"/>
    </location>
</feature>
<evidence type="ECO:0000313" key="2">
    <source>
        <dbReference type="EMBL" id="KAJ8429185.1"/>
    </source>
</evidence>
<evidence type="ECO:0000313" key="3">
    <source>
        <dbReference type="Proteomes" id="UP001153076"/>
    </source>
</evidence>
<evidence type="ECO:0000256" key="1">
    <source>
        <dbReference type="SAM" id="MobiDB-lite"/>
    </source>
</evidence>
<name>A0A9Q1JQJ8_9CARY</name>
<reference evidence="2" key="1">
    <citation type="submission" date="2022-04" db="EMBL/GenBank/DDBJ databases">
        <title>Carnegiea gigantea Genome sequencing and assembly v2.</title>
        <authorList>
            <person name="Copetti D."/>
            <person name="Sanderson M.J."/>
            <person name="Burquez A."/>
            <person name="Wojciechowski M.F."/>
        </authorList>
    </citation>
    <scope>NUCLEOTIDE SEQUENCE</scope>
    <source>
        <strain evidence="2">SGP5-SGP5p</strain>
        <tissue evidence="2">Aerial part</tissue>
    </source>
</reference>
<protein>
    <submittedName>
        <fullName evidence="2">Uncharacterized protein</fullName>
    </submittedName>
</protein>
<dbReference type="EMBL" id="JAKOGI010000925">
    <property type="protein sequence ID" value="KAJ8429185.1"/>
    <property type="molecule type" value="Genomic_DNA"/>
</dbReference>